<keyword evidence="1" id="KW-0175">Coiled coil</keyword>
<name>A0A8S1DK24_9INSE</name>
<accession>A0A8S1DK24</accession>
<dbReference type="PANTHER" id="PTHR22909">
    <property type="entry name" value="GOLGI INTEGRAL MEMBRANE PROTEIN 4"/>
    <property type="match status" value="1"/>
</dbReference>
<dbReference type="AlphaFoldDB" id="A0A8S1DK24"/>
<feature type="compositionally biased region" description="Polar residues" evidence="2">
    <location>
        <begin position="222"/>
        <end position="236"/>
    </location>
</feature>
<feature type="compositionally biased region" description="Acidic residues" evidence="2">
    <location>
        <begin position="385"/>
        <end position="400"/>
    </location>
</feature>
<feature type="region of interest" description="Disordered" evidence="2">
    <location>
        <begin position="37"/>
        <end position="57"/>
    </location>
</feature>
<organism evidence="3 4">
    <name type="scientific">Cloeon dipterum</name>
    <dbReference type="NCBI Taxonomy" id="197152"/>
    <lineage>
        <taxon>Eukaryota</taxon>
        <taxon>Metazoa</taxon>
        <taxon>Ecdysozoa</taxon>
        <taxon>Arthropoda</taxon>
        <taxon>Hexapoda</taxon>
        <taxon>Insecta</taxon>
        <taxon>Pterygota</taxon>
        <taxon>Palaeoptera</taxon>
        <taxon>Ephemeroptera</taxon>
        <taxon>Pisciforma</taxon>
        <taxon>Baetidae</taxon>
        <taxon>Cloeon</taxon>
    </lineage>
</organism>
<feature type="region of interest" description="Disordered" evidence="2">
    <location>
        <begin position="213"/>
        <end position="245"/>
    </location>
</feature>
<dbReference type="OrthoDB" id="6288648at2759"/>
<gene>
    <name evidence="3" type="ORF">CLODIP_2_CD09563</name>
</gene>
<dbReference type="GO" id="GO:0000139">
    <property type="term" value="C:Golgi membrane"/>
    <property type="evidence" value="ECO:0007669"/>
    <property type="project" value="InterPro"/>
</dbReference>
<dbReference type="InterPro" id="IPR042336">
    <property type="entry name" value="GOLIM4"/>
</dbReference>
<keyword evidence="4" id="KW-1185">Reference proteome</keyword>
<feature type="coiled-coil region" evidence="1">
    <location>
        <begin position="72"/>
        <end position="173"/>
    </location>
</feature>
<evidence type="ECO:0008006" key="5">
    <source>
        <dbReference type="Google" id="ProtNLM"/>
    </source>
</evidence>
<comment type="caution">
    <text evidence="3">The sequence shown here is derived from an EMBL/GenBank/DDBJ whole genome shotgun (WGS) entry which is preliminary data.</text>
</comment>
<feature type="region of interest" description="Disordered" evidence="2">
    <location>
        <begin position="270"/>
        <end position="438"/>
    </location>
</feature>
<sequence>MDDLRKSSEKCQQQQESLSAQLQVIFEYKTRLEKSVQQEKADHKKTHDDLSSQLEVEKNKRAREVLDTTNKLASLQQHYKLLQGQHEDLAEECNGVRNGAIKALEEQRVAESTLQKLKEQSNLESNIYKSHVTQLKIDNEKLSKLLKEDAVEISNLQDENQRLENELNQCKKELSLCPSKSSVALNVPNFQSPSAASISASPMNANIKNQQNVLHQPEAPKASSSSPTGMKSTAKSNVVPVPAPGPDAPKPLAGIFEQLLPAGVVPPAVVPKVQSDDDNNIHKNSLLGNNLEESRQLVKPFQGRFLRQPEPEEDEDQKKAVGAPPPEQQQQQPWRQGNAIDEEEDARRGGAGGLFQNYKDEDGAAANWNGANRHLPEGERHEDLQLEDPDEDEGDDDVDQIDYGNDAVNNKNLPNAKQKAHRKFPLGGKHDSVMVNPK</sequence>
<dbReference type="PANTHER" id="PTHR22909:SF24">
    <property type="entry name" value="GOLGI INTEGRAL MEMBRANE PROTEIN 4-RELATED"/>
    <property type="match status" value="1"/>
</dbReference>
<protein>
    <recommendedName>
        <fullName evidence="5">Golgi integral membrane protein 4</fullName>
    </recommendedName>
</protein>
<dbReference type="EMBL" id="CADEPI010000288">
    <property type="protein sequence ID" value="CAB3382908.1"/>
    <property type="molecule type" value="Genomic_DNA"/>
</dbReference>
<evidence type="ECO:0000313" key="4">
    <source>
        <dbReference type="Proteomes" id="UP000494165"/>
    </source>
</evidence>
<evidence type="ECO:0000256" key="2">
    <source>
        <dbReference type="SAM" id="MobiDB-lite"/>
    </source>
</evidence>
<evidence type="ECO:0000256" key="1">
    <source>
        <dbReference type="SAM" id="Coils"/>
    </source>
</evidence>
<feature type="compositionally biased region" description="Basic and acidic residues" evidence="2">
    <location>
        <begin position="374"/>
        <end position="384"/>
    </location>
</feature>
<proteinExistence type="predicted"/>
<evidence type="ECO:0000313" key="3">
    <source>
        <dbReference type="EMBL" id="CAB3382908.1"/>
    </source>
</evidence>
<dbReference type="Proteomes" id="UP000494165">
    <property type="component" value="Unassembled WGS sequence"/>
</dbReference>
<reference evidence="3 4" key="1">
    <citation type="submission" date="2020-04" db="EMBL/GenBank/DDBJ databases">
        <authorList>
            <person name="Alioto T."/>
            <person name="Alioto T."/>
            <person name="Gomez Garrido J."/>
        </authorList>
    </citation>
    <scope>NUCLEOTIDE SEQUENCE [LARGE SCALE GENOMIC DNA]</scope>
</reference>